<keyword evidence="6" id="KW-0808">Transferase</keyword>
<evidence type="ECO:0000313" key="6">
    <source>
        <dbReference type="EMBL" id="WBA10505.1"/>
    </source>
</evidence>
<dbReference type="InterPro" id="IPR043128">
    <property type="entry name" value="Rev_trsase/Diguanyl_cyclase"/>
</dbReference>
<evidence type="ECO:0000313" key="7">
    <source>
        <dbReference type="Proteomes" id="UP001164748"/>
    </source>
</evidence>
<dbReference type="Gene3D" id="3.30.450.20">
    <property type="entry name" value="PAS domain"/>
    <property type="match status" value="1"/>
</dbReference>
<evidence type="ECO:0000259" key="5">
    <source>
        <dbReference type="PROSITE" id="PS50887"/>
    </source>
</evidence>
<dbReference type="SMART" id="SM00267">
    <property type="entry name" value="GGDEF"/>
    <property type="match status" value="1"/>
</dbReference>
<comment type="catalytic activity">
    <reaction evidence="3">
        <text>2 GTP = 3',3'-c-di-GMP + 2 diphosphate</text>
        <dbReference type="Rhea" id="RHEA:24898"/>
        <dbReference type="ChEBI" id="CHEBI:33019"/>
        <dbReference type="ChEBI" id="CHEBI:37565"/>
        <dbReference type="ChEBI" id="CHEBI:58805"/>
        <dbReference type="EC" id="2.7.7.65"/>
    </reaction>
</comment>
<dbReference type="InterPro" id="IPR035965">
    <property type="entry name" value="PAS-like_dom_sf"/>
</dbReference>
<accession>A0AA47KP08</accession>
<feature type="domain" description="GGDEF" evidence="5">
    <location>
        <begin position="332"/>
        <end position="461"/>
    </location>
</feature>
<dbReference type="InterPro" id="IPR000014">
    <property type="entry name" value="PAS"/>
</dbReference>
<keyword evidence="6" id="KW-0614">Plasmid</keyword>
<evidence type="ECO:0000256" key="1">
    <source>
        <dbReference type="ARBA" id="ARBA00001946"/>
    </source>
</evidence>
<proteinExistence type="predicted"/>
<dbReference type="PANTHER" id="PTHR45138">
    <property type="entry name" value="REGULATORY COMPONENTS OF SENSORY TRANSDUCTION SYSTEM"/>
    <property type="match status" value="1"/>
</dbReference>
<dbReference type="Pfam" id="PF01590">
    <property type="entry name" value="GAF"/>
    <property type="match status" value="1"/>
</dbReference>
<dbReference type="CDD" id="cd01949">
    <property type="entry name" value="GGDEF"/>
    <property type="match status" value="1"/>
</dbReference>
<dbReference type="SMART" id="SM00091">
    <property type="entry name" value="PAS"/>
    <property type="match status" value="1"/>
</dbReference>
<evidence type="ECO:0000256" key="2">
    <source>
        <dbReference type="ARBA" id="ARBA00012528"/>
    </source>
</evidence>
<dbReference type="Gene3D" id="3.30.70.270">
    <property type="match status" value="1"/>
</dbReference>
<protein>
    <recommendedName>
        <fullName evidence="2">diguanylate cyclase</fullName>
        <ecNumber evidence="2">2.7.7.65</ecNumber>
    </recommendedName>
</protein>
<reference evidence="6" key="1">
    <citation type="submission" date="2022-09" db="EMBL/GenBank/DDBJ databases">
        <authorList>
            <person name="Li Z.-J."/>
        </authorList>
    </citation>
    <scope>NUCLEOTIDE SEQUENCE</scope>
    <source>
        <strain evidence="6">TGB11</strain>
        <plasmid evidence="6">unnamed</plasmid>
    </source>
</reference>
<organism evidence="6 7">
    <name type="scientific">Salinivibrio kushneri</name>
    <dbReference type="NCBI Taxonomy" id="1908198"/>
    <lineage>
        <taxon>Bacteria</taxon>
        <taxon>Pseudomonadati</taxon>
        <taxon>Pseudomonadota</taxon>
        <taxon>Gammaproteobacteria</taxon>
        <taxon>Vibrionales</taxon>
        <taxon>Vibrionaceae</taxon>
        <taxon>Salinivibrio</taxon>
    </lineage>
</organism>
<dbReference type="EC" id="2.7.7.65" evidence="2"/>
<dbReference type="RefSeq" id="WP_269580507.1">
    <property type="nucleotide sequence ID" value="NZ_CP114589.1"/>
</dbReference>
<dbReference type="PANTHER" id="PTHR45138:SF9">
    <property type="entry name" value="DIGUANYLATE CYCLASE DGCM-RELATED"/>
    <property type="match status" value="1"/>
</dbReference>
<dbReference type="InterPro" id="IPR000160">
    <property type="entry name" value="GGDEF_dom"/>
</dbReference>
<dbReference type="PROSITE" id="PS50112">
    <property type="entry name" value="PAS"/>
    <property type="match status" value="1"/>
</dbReference>
<dbReference type="Gene3D" id="3.30.450.40">
    <property type="match status" value="1"/>
</dbReference>
<dbReference type="InterPro" id="IPR050469">
    <property type="entry name" value="Diguanylate_Cyclase"/>
</dbReference>
<evidence type="ECO:0000256" key="3">
    <source>
        <dbReference type="ARBA" id="ARBA00034247"/>
    </source>
</evidence>
<dbReference type="NCBIfam" id="TIGR00254">
    <property type="entry name" value="GGDEF"/>
    <property type="match status" value="1"/>
</dbReference>
<comment type="cofactor">
    <cofactor evidence="1">
        <name>Mg(2+)</name>
        <dbReference type="ChEBI" id="CHEBI:18420"/>
    </cofactor>
</comment>
<dbReference type="InterPro" id="IPR029787">
    <property type="entry name" value="Nucleotide_cyclase"/>
</dbReference>
<name>A0AA47KP08_9GAMM</name>
<dbReference type="InterPro" id="IPR029016">
    <property type="entry name" value="GAF-like_dom_sf"/>
</dbReference>
<dbReference type="SUPFAM" id="SSF55785">
    <property type="entry name" value="PYP-like sensor domain (PAS domain)"/>
    <property type="match status" value="1"/>
</dbReference>
<dbReference type="Proteomes" id="UP001164748">
    <property type="component" value="Plasmid unnamed"/>
</dbReference>
<dbReference type="PROSITE" id="PS50887">
    <property type="entry name" value="GGDEF"/>
    <property type="match status" value="1"/>
</dbReference>
<evidence type="ECO:0000259" key="4">
    <source>
        <dbReference type="PROSITE" id="PS50112"/>
    </source>
</evidence>
<dbReference type="FunFam" id="3.30.70.270:FF:000001">
    <property type="entry name" value="Diguanylate cyclase domain protein"/>
    <property type="match status" value="1"/>
</dbReference>
<sequence length="461" mass="51950">MPEKYFNPAQLSMLFRSFDNLDQAAVIANTSREIIYVNHSFTEVFGYKLDEVKKKPTKILYVNESDFLRVGQVIFNARSDKPNETFYIDCLTKYGDVFKGRVNGGIIKNDDGVNALIVGLITDETVKLKAEYGLNKLHGITSNRQLPFRERTLEILALGCEMFGLPIGIVSEIIDDDYIVKHAHHPDDAIEEGTVFDLKGTYCSHVYKANDVQGFHHVSSSEIAEHPCFKNFGLEAYLGAPIFVDGQRYGTVNFSSGSPCRPFIRQDYEMIKLFADWLGHELARMRDISELKQAKEEITRLANTDSLTGLCSRRYADKALKQIIMQALADEQPLSIALVDFDNFKNINDTYGHDVGDKALTIFADLVRGECRKSDLVARWGGEEFLLAFPGCHRREAHEVMTRLVDKLRDANIEQAPALLLTVSVGLAQVEKEDSLRTLLVRADKLMYDAKNKGRDTICVG</sequence>
<dbReference type="GO" id="GO:0052621">
    <property type="term" value="F:diguanylate cyclase activity"/>
    <property type="evidence" value="ECO:0007669"/>
    <property type="project" value="UniProtKB-EC"/>
</dbReference>
<keyword evidence="6" id="KW-0548">Nucleotidyltransferase</keyword>
<dbReference type="NCBIfam" id="TIGR00229">
    <property type="entry name" value="sensory_box"/>
    <property type="match status" value="1"/>
</dbReference>
<geneLocation type="plasmid" evidence="6 7">
    <name>unnamed</name>
</geneLocation>
<dbReference type="EMBL" id="CP114589">
    <property type="protein sequence ID" value="WBA10505.1"/>
    <property type="molecule type" value="Genomic_DNA"/>
</dbReference>
<dbReference type="InterPro" id="IPR003018">
    <property type="entry name" value="GAF"/>
</dbReference>
<dbReference type="Pfam" id="PF00990">
    <property type="entry name" value="GGDEF"/>
    <property type="match status" value="1"/>
</dbReference>
<feature type="domain" description="PAS" evidence="4">
    <location>
        <begin position="10"/>
        <end position="81"/>
    </location>
</feature>
<dbReference type="AlphaFoldDB" id="A0AA47KP08"/>
<dbReference type="Pfam" id="PF13426">
    <property type="entry name" value="PAS_9"/>
    <property type="match status" value="1"/>
</dbReference>
<dbReference type="CDD" id="cd00130">
    <property type="entry name" value="PAS"/>
    <property type="match status" value="1"/>
</dbReference>
<gene>
    <name evidence="6" type="ORF">N8M53_14230</name>
</gene>
<dbReference type="SUPFAM" id="SSF55073">
    <property type="entry name" value="Nucleotide cyclase"/>
    <property type="match status" value="1"/>
</dbReference>
<dbReference type="SUPFAM" id="SSF55781">
    <property type="entry name" value="GAF domain-like"/>
    <property type="match status" value="1"/>
</dbReference>